<dbReference type="EMBL" id="CP060723">
    <property type="protein sequence ID" value="QNN40587.1"/>
    <property type="molecule type" value="Genomic_DNA"/>
</dbReference>
<proteinExistence type="predicted"/>
<gene>
    <name evidence="2" type="ORF">H9L23_15725</name>
</gene>
<keyword evidence="3" id="KW-1185">Reference proteome</keyword>
<evidence type="ECO:0000256" key="1">
    <source>
        <dbReference type="SAM" id="SignalP"/>
    </source>
</evidence>
<protein>
    <submittedName>
        <fullName evidence="2">Uncharacterized protein</fullName>
    </submittedName>
</protein>
<sequence length="263" mass="30442">MKLRNLTIILFLLISSSSFSQSSKLEKKEIELIKLYNKLYPESANNDIDSTLYYSKKVEENFIALIKNNPESINYTFRKLLAKNTCNINTSADGNFRIYSWDDGIGGTMRYFKSIIQWRNNDKIFSKVVEEEDANGGSFCSKIYSVKIQSNITYFAISNSIQTSKDVVQIIQAFRITGNKLTSPKVFKTKNEMLNYIDVYFDFFSVVDRPERPVQLITYNTSRQSIFIPLVNDKGTVKNQALVYKLKPNGYFEYTGVENFKYN</sequence>
<evidence type="ECO:0000313" key="3">
    <source>
        <dbReference type="Proteomes" id="UP000515806"/>
    </source>
</evidence>
<dbReference type="RefSeq" id="WP_187591305.1">
    <property type="nucleotide sequence ID" value="NZ_CP060723.1"/>
</dbReference>
<accession>A0A7G9QB62</accession>
<dbReference type="KEGG" id="proe:H9L23_15725"/>
<keyword evidence="1" id="KW-0732">Signal</keyword>
<reference evidence="2 3" key="1">
    <citation type="submission" date="2020-08" db="EMBL/GenBank/DDBJ databases">
        <title>Genome sequence of Pedobacter roseus KACC 11594T.</title>
        <authorList>
            <person name="Hyun D.-W."/>
            <person name="Bae J.-W."/>
        </authorList>
    </citation>
    <scope>NUCLEOTIDE SEQUENCE [LARGE SCALE GENOMIC DNA]</scope>
    <source>
        <strain evidence="2 3">KACC 11594</strain>
    </source>
</reference>
<feature type="signal peptide" evidence="1">
    <location>
        <begin position="1"/>
        <end position="20"/>
    </location>
</feature>
<organism evidence="2 3">
    <name type="scientific">Pedobacter roseus</name>
    <dbReference type="NCBI Taxonomy" id="336820"/>
    <lineage>
        <taxon>Bacteria</taxon>
        <taxon>Pseudomonadati</taxon>
        <taxon>Bacteroidota</taxon>
        <taxon>Sphingobacteriia</taxon>
        <taxon>Sphingobacteriales</taxon>
        <taxon>Sphingobacteriaceae</taxon>
        <taxon>Pedobacter</taxon>
    </lineage>
</organism>
<feature type="chain" id="PRO_5028943557" evidence="1">
    <location>
        <begin position="21"/>
        <end position="263"/>
    </location>
</feature>
<evidence type="ECO:0000313" key="2">
    <source>
        <dbReference type="EMBL" id="QNN40587.1"/>
    </source>
</evidence>
<name>A0A7G9QB62_9SPHI</name>
<dbReference type="Proteomes" id="UP000515806">
    <property type="component" value="Chromosome"/>
</dbReference>
<dbReference type="AlphaFoldDB" id="A0A7G9QB62"/>